<dbReference type="AlphaFoldDB" id="A0A494X8U5"/>
<organism evidence="1 2">
    <name type="scientific">Trinickia fusca</name>
    <dbReference type="NCBI Taxonomy" id="2419777"/>
    <lineage>
        <taxon>Bacteria</taxon>
        <taxon>Pseudomonadati</taxon>
        <taxon>Pseudomonadota</taxon>
        <taxon>Betaproteobacteria</taxon>
        <taxon>Burkholderiales</taxon>
        <taxon>Burkholderiaceae</taxon>
        <taxon>Trinickia</taxon>
    </lineage>
</organism>
<comment type="caution">
    <text evidence="1">The sequence shown here is derived from an EMBL/GenBank/DDBJ whole genome shotgun (WGS) entry which is preliminary data.</text>
</comment>
<evidence type="ECO:0000313" key="2">
    <source>
        <dbReference type="Proteomes" id="UP000280434"/>
    </source>
</evidence>
<reference evidence="1 2" key="1">
    <citation type="submission" date="2018-10" db="EMBL/GenBank/DDBJ databases">
        <title>Paraburkholderia sp. 7MK8-2, isolated from soil.</title>
        <authorList>
            <person name="Gao Z.-H."/>
            <person name="Qiu L.-H."/>
        </authorList>
    </citation>
    <scope>NUCLEOTIDE SEQUENCE [LARGE SCALE GENOMIC DNA]</scope>
    <source>
        <strain evidence="1 2">7MK8-2</strain>
    </source>
</reference>
<name>A0A494X8U5_9BURK</name>
<dbReference type="Proteomes" id="UP000280434">
    <property type="component" value="Unassembled WGS sequence"/>
</dbReference>
<sequence>MAEKANVRWEIRLFDEARIPTRKGYVFFCSGTSYLCYPSESVDVCPDCLESAIVAVRQYVRKKPPRVLYVRCCRTVHTALALEPVSEGLVTV</sequence>
<dbReference type="EMBL" id="RBZV01000008">
    <property type="protein sequence ID" value="RKP46031.1"/>
    <property type="molecule type" value="Genomic_DNA"/>
</dbReference>
<proteinExistence type="predicted"/>
<accession>A0A494X8U5</accession>
<keyword evidence="2" id="KW-1185">Reference proteome</keyword>
<gene>
    <name evidence="1" type="ORF">D7S89_18860</name>
</gene>
<evidence type="ECO:0000313" key="1">
    <source>
        <dbReference type="EMBL" id="RKP46031.1"/>
    </source>
</evidence>
<protein>
    <submittedName>
        <fullName evidence="1">Uncharacterized protein</fullName>
    </submittedName>
</protein>